<dbReference type="InterPro" id="IPR054698">
    <property type="entry name" value="rSAM_Se_TrsS"/>
</dbReference>
<dbReference type="InterPro" id="IPR034474">
    <property type="entry name" value="Methyltransferase_Class_D"/>
</dbReference>
<protein>
    <recommendedName>
        <fullName evidence="5">Radical SAM core domain-containing protein</fullName>
    </recommendedName>
</protein>
<keyword evidence="2" id="KW-0479">Metal-binding</keyword>
<dbReference type="PROSITE" id="PS51918">
    <property type="entry name" value="RADICAL_SAM"/>
    <property type="match status" value="1"/>
</dbReference>
<dbReference type="SFLD" id="SFLDG01067">
    <property type="entry name" value="SPASM/twitch_domain_containing"/>
    <property type="match status" value="1"/>
</dbReference>
<dbReference type="Pfam" id="PF23545">
    <property type="entry name" value="Zn_ribbon_HMPTM"/>
    <property type="match status" value="1"/>
</dbReference>
<dbReference type="Proteomes" id="UP000093044">
    <property type="component" value="Chromosome"/>
</dbReference>
<dbReference type="NCBIfam" id="NF045646">
    <property type="entry name" value="rSAM_Se_TrsS"/>
    <property type="match status" value="1"/>
</dbReference>
<dbReference type="PANTHER" id="PTHR43306">
    <property type="entry name" value="7,8-DIHYDRO-6-HYDROXYMETHYLPTERIN DIMETHYLTRANSFERASE"/>
    <property type="match status" value="1"/>
</dbReference>
<keyword evidence="7" id="KW-1185">Reference proteome</keyword>
<name>A0A1B2I6U1_9BACT</name>
<dbReference type="CDD" id="cd01335">
    <property type="entry name" value="Radical_SAM"/>
    <property type="match status" value="1"/>
</dbReference>
<dbReference type="PANTHER" id="PTHR43306:SF1">
    <property type="entry name" value="7,8-DIHYDRO-6-HYDROXYMETHYLPTERIN DIMETHYLTRANSFERASE"/>
    <property type="match status" value="1"/>
</dbReference>
<dbReference type="GeneID" id="83058514"/>
<evidence type="ECO:0000259" key="5">
    <source>
        <dbReference type="PROSITE" id="PS51918"/>
    </source>
</evidence>
<dbReference type="SFLD" id="SFLDS00029">
    <property type="entry name" value="Radical_SAM"/>
    <property type="match status" value="1"/>
</dbReference>
<dbReference type="GO" id="GO:0046872">
    <property type="term" value="F:metal ion binding"/>
    <property type="evidence" value="ECO:0007669"/>
    <property type="project" value="UniProtKB-KW"/>
</dbReference>
<gene>
    <name evidence="6" type="ORF">BED41_11720</name>
</gene>
<feature type="domain" description="Radical SAM core" evidence="5">
    <location>
        <begin position="85"/>
        <end position="298"/>
    </location>
</feature>
<dbReference type="SFLD" id="SFLDG01100">
    <property type="entry name" value="methyltransferase_(Class_D)"/>
    <property type="match status" value="1"/>
</dbReference>
<proteinExistence type="predicted"/>
<dbReference type="InterPro" id="IPR007197">
    <property type="entry name" value="rSAM"/>
</dbReference>
<dbReference type="SUPFAM" id="SSF102114">
    <property type="entry name" value="Radical SAM enzymes"/>
    <property type="match status" value="1"/>
</dbReference>
<dbReference type="GO" id="GO:0051536">
    <property type="term" value="F:iron-sulfur cluster binding"/>
    <property type="evidence" value="ECO:0007669"/>
    <property type="project" value="UniProtKB-KW"/>
</dbReference>
<dbReference type="GO" id="GO:0003824">
    <property type="term" value="F:catalytic activity"/>
    <property type="evidence" value="ECO:0007669"/>
    <property type="project" value="InterPro"/>
</dbReference>
<evidence type="ECO:0000256" key="3">
    <source>
        <dbReference type="ARBA" id="ARBA00023004"/>
    </source>
</evidence>
<organism evidence="6 7">
    <name type="scientific">Cloacibacillus porcorum</name>
    <dbReference type="NCBI Taxonomy" id="1197717"/>
    <lineage>
        <taxon>Bacteria</taxon>
        <taxon>Thermotogati</taxon>
        <taxon>Synergistota</taxon>
        <taxon>Synergistia</taxon>
        <taxon>Synergistales</taxon>
        <taxon>Synergistaceae</taxon>
        <taxon>Cloacibacillus</taxon>
    </lineage>
</organism>
<evidence type="ECO:0000313" key="6">
    <source>
        <dbReference type="EMBL" id="ANZ45685.1"/>
    </source>
</evidence>
<dbReference type="InterPro" id="IPR013785">
    <property type="entry name" value="Aldolase_TIM"/>
</dbReference>
<keyword evidence="3" id="KW-0408">Iron</keyword>
<dbReference type="AlphaFoldDB" id="A0A1B2I6U1"/>
<dbReference type="OrthoDB" id="9810775at2"/>
<keyword evidence="1" id="KW-0949">S-adenosyl-L-methionine</keyword>
<dbReference type="STRING" id="1197717.BED41_11720"/>
<evidence type="ECO:0000256" key="4">
    <source>
        <dbReference type="ARBA" id="ARBA00023014"/>
    </source>
</evidence>
<dbReference type="RefSeq" id="WP_066746457.1">
    <property type="nucleotide sequence ID" value="NZ_CP016757.1"/>
</dbReference>
<dbReference type="EMBL" id="CP016757">
    <property type="protein sequence ID" value="ANZ45685.1"/>
    <property type="molecule type" value="Genomic_DNA"/>
</dbReference>
<sequence>MEKMIRETGSICPICGRRLRAEIAVRNGATYLDKSCPEHGDFSVLIWKNKKSILSWYGDTAPMEGGGSFDCPAVCAESGLCSEHKNGTCCVVLEVTERCTLHCRYCFADKKGGPDTLFEELRREMAGFVVPGRTLVQLSGGEPTLRDDLPELVASAKGLGCKYVQLNSNGLRLAEDEAYVKKLAEAGLSFVFMQFDGTDDGIYKKLRGMPLFAVKERALANCAKYNLGVTLVPTVVPGVNDSAVGDILRYAAGKSPAVRGVHFQPVAHLGRIPGVPRDDSRLTLDELLCAIEEQTNGLVKAENLLPSQCDHPLCGFHGDFIVKRDGTLYPLTKKRSDGPSCCCGAESPADKNREFVGRRWQRNDNSCYGTSSVVEDMSDLDYFLSRLSTNGFTVTAMAFQDAGNLDVERLRLCSLHVAKNGKLVPFCVNYLTLWNDK</sequence>
<evidence type="ECO:0000256" key="2">
    <source>
        <dbReference type="ARBA" id="ARBA00022723"/>
    </source>
</evidence>
<dbReference type="InterPro" id="IPR058240">
    <property type="entry name" value="rSAM_sf"/>
</dbReference>
<evidence type="ECO:0000313" key="7">
    <source>
        <dbReference type="Proteomes" id="UP000093044"/>
    </source>
</evidence>
<dbReference type="Gene3D" id="3.20.20.70">
    <property type="entry name" value="Aldolase class I"/>
    <property type="match status" value="1"/>
</dbReference>
<dbReference type="KEGG" id="cpor:BED41_11720"/>
<dbReference type="Pfam" id="PF04055">
    <property type="entry name" value="Radical_SAM"/>
    <property type="match status" value="1"/>
</dbReference>
<reference evidence="6" key="1">
    <citation type="submission" date="2016-08" db="EMBL/GenBank/DDBJ databases">
        <title>Complete genome of Cloacibacillus porcorum.</title>
        <authorList>
            <person name="Looft T."/>
            <person name="Bayles D.O."/>
            <person name="Alt D.P."/>
        </authorList>
    </citation>
    <scope>NUCLEOTIDE SEQUENCE [LARGE SCALE GENOMIC DNA]</scope>
    <source>
        <strain evidence="6">CL-84</strain>
    </source>
</reference>
<keyword evidence="4" id="KW-0411">Iron-sulfur</keyword>
<dbReference type="InterPro" id="IPR056488">
    <property type="entry name" value="Zn_ribbon_HMPTM"/>
</dbReference>
<accession>A0A1B2I6U1</accession>
<evidence type="ECO:0000256" key="1">
    <source>
        <dbReference type="ARBA" id="ARBA00022691"/>
    </source>
</evidence>